<dbReference type="AlphaFoldDB" id="A0AAD7I2E0"/>
<gene>
    <name evidence="4" type="ORF">B0H16DRAFT_162904</name>
</gene>
<dbReference type="GO" id="GO:0140662">
    <property type="term" value="F:ATP-dependent protein folding chaperone"/>
    <property type="evidence" value="ECO:0007669"/>
    <property type="project" value="InterPro"/>
</dbReference>
<sequence>MSPLDAQSHTSASSTAASKNNSVRKLPGTIAGISTSLSPPSSLTVSTRVPYDLGGRMYPLRCYGIADVVSSMAAPSLSVGIETTGGVFTNRHPTRRARSSRLPQHPAWCAHAGVQAWACTYRGQRLGKFELSGIPRPRGVPQVEVTFHIDADGQDDRASPTTRAVCRRKRSTVWWTTRKVQG</sequence>
<dbReference type="Pfam" id="PF00012">
    <property type="entry name" value="HSP70"/>
    <property type="match status" value="1"/>
</dbReference>
<keyword evidence="1" id="KW-0547">Nucleotide-binding</keyword>
<dbReference type="SUPFAM" id="SSF100920">
    <property type="entry name" value="Heat shock protein 70kD (HSP70), peptide-binding domain"/>
    <property type="match status" value="1"/>
</dbReference>
<accession>A0AAD7I2E0</accession>
<dbReference type="EMBL" id="JARKIB010000138">
    <property type="protein sequence ID" value="KAJ7733514.1"/>
    <property type="molecule type" value="Genomic_DNA"/>
</dbReference>
<keyword evidence="2" id="KW-0067">ATP-binding</keyword>
<name>A0AAD7I2E0_9AGAR</name>
<dbReference type="GO" id="GO:0005524">
    <property type="term" value="F:ATP binding"/>
    <property type="evidence" value="ECO:0007669"/>
    <property type="project" value="UniProtKB-KW"/>
</dbReference>
<evidence type="ECO:0000256" key="1">
    <source>
        <dbReference type="ARBA" id="ARBA00022741"/>
    </source>
</evidence>
<dbReference type="Gene3D" id="2.60.34.10">
    <property type="entry name" value="Substrate Binding Domain Of DNAk, Chain A, domain 1"/>
    <property type="match status" value="1"/>
</dbReference>
<feature type="region of interest" description="Disordered" evidence="3">
    <location>
        <begin position="1"/>
        <end position="23"/>
    </location>
</feature>
<dbReference type="InterPro" id="IPR029047">
    <property type="entry name" value="HSP70_peptide-bd_sf"/>
</dbReference>
<dbReference type="InterPro" id="IPR013126">
    <property type="entry name" value="Hsp_70_fam"/>
</dbReference>
<dbReference type="Proteomes" id="UP001215598">
    <property type="component" value="Unassembled WGS sequence"/>
</dbReference>
<protein>
    <submittedName>
        <fullName evidence="4">Uncharacterized protein</fullName>
    </submittedName>
</protein>
<evidence type="ECO:0000313" key="4">
    <source>
        <dbReference type="EMBL" id="KAJ7733514.1"/>
    </source>
</evidence>
<keyword evidence="5" id="KW-1185">Reference proteome</keyword>
<proteinExistence type="predicted"/>
<evidence type="ECO:0000256" key="3">
    <source>
        <dbReference type="SAM" id="MobiDB-lite"/>
    </source>
</evidence>
<comment type="caution">
    <text evidence="4">The sequence shown here is derived from an EMBL/GenBank/DDBJ whole genome shotgun (WGS) entry which is preliminary data.</text>
</comment>
<feature type="compositionally biased region" description="Low complexity" evidence="3">
    <location>
        <begin position="1"/>
        <end position="18"/>
    </location>
</feature>
<evidence type="ECO:0000313" key="5">
    <source>
        <dbReference type="Proteomes" id="UP001215598"/>
    </source>
</evidence>
<reference evidence="4" key="1">
    <citation type="submission" date="2023-03" db="EMBL/GenBank/DDBJ databases">
        <title>Massive genome expansion in bonnet fungi (Mycena s.s.) driven by repeated elements and novel gene families across ecological guilds.</title>
        <authorList>
            <consortium name="Lawrence Berkeley National Laboratory"/>
            <person name="Harder C.B."/>
            <person name="Miyauchi S."/>
            <person name="Viragh M."/>
            <person name="Kuo A."/>
            <person name="Thoen E."/>
            <person name="Andreopoulos B."/>
            <person name="Lu D."/>
            <person name="Skrede I."/>
            <person name="Drula E."/>
            <person name="Henrissat B."/>
            <person name="Morin E."/>
            <person name="Kohler A."/>
            <person name="Barry K."/>
            <person name="LaButti K."/>
            <person name="Morin E."/>
            <person name="Salamov A."/>
            <person name="Lipzen A."/>
            <person name="Mereny Z."/>
            <person name="Hegedus B."/>
            <person name="Baldrian P."/>
            <person name="Stursova M."/>
            <person name="Weitz H."/>
            <person name="Taylor A."/>
            <person name="Grigoriev I.V."/>
            <person name="Nagy L.G."/>
            <person name="Martin F."/>
            <person name="Kauserud H."/>
        </authorList>
    </citation>
    <scope>NUCLEOTIDE SEQUENCE</scope>
    <source>
        <strain evidence="4">CBHHK182m</strain>
    </source>
</reference>
<evidence type="ECO:0000256" key="2">
    <source>
        <dbReference type="ARBA" id="ARBA00022840"/>
    </source>
</evidence>
<dbReference type="PRINTS" id="PR00301">
    <property type="entry name" value="HEATSHOCK70"/>
</dbReference>
<organism evidence="4 5">
    <name type="scientific">Mycena metata</name>
    <dbReference type="NCBI Taxonomy" id="1033252"/>
    <lineage>
        <taxon>Eukaryota</taxon>
        <taxon>Fungi</taxon>
        <taxon>Dikarya</taxon>
        <taxon>Basidiomycota</taxon>
        <taxon>Agaricomycotina</taxon>
        <taxon>Agaricomycetes</taxon>
        <taxon>Agaricomycetidae</taxon>
        <taxon>Agaricales</taxon>
        <taxon>Marasmiineae</taxon>
        <taxon>Mycenaceae</taxon>
        <taxon>Mycena</taxon>
    </lineage>
</organism>